<accession>B8HY85</accession>
<name>B8HY85_CYAP4</name>
<feature type="domain" description="Large ribosomal subunit protein bL25 L25" evidence="3">
    <location>
        <begin position="4"/>
        <end position="93"/>
    </location>
</feature>
<dbReference type="GO" id="GO:0005840">
    <property type="term" value="C:ribosome"/>
    <property type="evidence" value="ECO:0007669"/>
    <property type="project" value="UniProtKB-KW"/>
</dbReference>
<dbReference type="OrthoDB" id="9786489at2"/>
<dbReference type="SUPFAM" id="SSF50715">
    <property type="entry name" value="Ribosomal protein L25-like"/>
    <property type="match status" value="1"/>
</dbReference>
<dbReference type="EMBL" id="CP001344">
    <property type="protein sequence ID" value="ACL44888.1"/>
    <property type="molecule type" value="Genomic_DNA"/>
</dbReference>
<reference evidence="4" key="1">
    <citation type="submission" date="2009-01" db="EMBL/GenBank/DDBJ databases">
        <title>Complete sequence of chromosome Cyanothece sp. PCC 7425.</title>
        <authorList>
            <consortium name="US DOE Joint Genome Institute"/>
            <person name="Lucas S."/>
            <person name="Copeland A."/>
            <person name="Lapidus A."/>
            <person name="Glavina del Rio T."/>
            <person name="Dalin E."/>
            <person name="Tice H."/>
            <person name="Bruce D."/>
            <person name="Goodwin L."/>
            <person name="Pitluck S."/>
            <person name="Sims D."/>
            <person name="Meineke L."/>
            <person name="Brettin T."/>
            <person name="Detter J.C."/>
            <person name="Han C."/>
            <person name="Larimer F."/>
            <person name="Land M."/>
            <person name="Hauser L."/>
            <person name="Kyrpides N."/>
            <person name="Ovchinnikova G."/>
            <person name="Liberton M."/>
            <person name="Stoeckel J."/>
            <person name="Banerjee A."/>
            <person name="Singh A."/>
            <person name="Page L."/>
            <person name="Sato H."/>
            <person name="Zhao L."/>
            <person name="Sherman L."/>
            <person name="Pakrasi H."/>
            <person name="Richardson P."/>
        </authorList>
    </citation>
    <scope>NUCLEOTIDE SEQUENCE</scope>
    <source>
        <strain evidence="4">PCC 7425</strain>
    </source>
</reference>
<dbReference type="KEGG" id="cyn:Cyan7425_2531"/>
<protein>
    <submittedName>
        <fullName evidence="4">Ribosomal protein L25</fullName>
    </submittedName>
</protein>
<dbReference type="Pfam" id="PF01386">
    <property type="entry name" value="Ribosomal_L25p"/>
    <property type="match status" value="1"/>
</dbReference>
<sequence>MLTLECQVRPQGSKPNALRRSGWIPAVLYGHNGTESLSLVVKAKTAELLVRDAKLNKTPIQVQISDNTWSGQVVLQEVQAHPWKTLQIYHLSFMVAKDAATAA</sequence>
<evidence type="ECO:0000313" key="4">
    <source>
        <dbReference type="EMBL" id="ACL44888.1"/>
    </source>
</evidence>
<dbReference type="STRING" id="395961.Cyan7425_2531"/>
<gene>
    <name evidence="4" type="ordered locus">Cyan7425_2531</name>
</gene>
<dbReference type="InterPro" id="IPR029751">
    <property type="entry name" value="Ribosomal_L25_dom"/>
</dbReference>
<dbReference type="AlphaFoldDB" id="B8HY85"/>
<dbReference type="InterPro" id="IPR020056">
    <property type="entry name" value="Rbsml_bL25/Gln-tRNA_synth_N"/>
</dbReference>
<organism evidence="4">
    <name type="scientific">Cyanothece sp. (strain PCC 7425 / ATCC 29141)</name>
    <dbReference type="NCBI Taxonomy" id="395961"/>
    <lineage>
        <taxon>Bacteria</taxon>
        <taxon>Bacillati</taxon>
        <taxon>Cyanobacteriota</taxon>
        <taxon>Cyanophyceae</taxon>
        <taxon>Gomontiellales</taxon>
        <taxon>Cyanothecaceae</taxon>
        <taxon>Cyanothece</taxon>
    </lineage>
</organism>
<keyword evidence="1 4" id="KW-0689">Ribosomal protein</keyword>
<dbReference type="GO" id="GO:1990904">
    <property type="term" value="C:ribonucleoprotein complex"/>
    <property type="evidence" value="ECO:0007669"/>
    <property type="project" value="UniProtKB-KW"/>
</dbReference>
<keyword evidence="2" id="KW-0687">Ribonucleoprotein</keyword>
<dbReference type="InterPro" id="IPR011035">
    <property type="entry name" value="Ribosomal_bL25/Gln-tRNA_synth"/>
</dbReference>
<proteinExistence type="predicted"/>
<evidence type="ECO:0000256" key="1">
    <source>
        <dbReference type="ARBA" id="ARBA00022980"/>
    </source>
</evidence>
<dbReference type="GO" id="GO:0006412">
    <property type="term" value="P:translation"/>
    <property type="evidence" value="ECO:0007669"/>
    <property type="project" value="InterPro"/>
</dbReference>
<dbReference type="Gene3D" id="2.40.240.10">
    <property type="entry name" value="Ribosomal Protein L25, Chain P"/>
    <property type="match status" value="1"/>
</dbReference>
<dbReference type="NCBIfam" id="NF004612">
    <property type="entry name" value="PRK05943.1"/>
    <property type="match status" value="1"/>
</dbReference>
<evidence type="ECO:0000259" key="3">
    <source>
        <dbReference type="Pfam" id="PF01386"/>
    </source>
</evidence>
<dbReference type="HOGENOM" id="CLU_156415_0_0_3"/>
<dbReference type="CDD" id="cd00495">
    <property type="entry name" value="Ribosomal_L25_TL5_CTC"/>
    <property type="match status" value="1"/>
</dbReference>
<dbReference type="eggNOG" id="COG1825">
    <property type="taxonomic scope" value="Bacteria"/>
</dbReference>
<evidence type="ECO:0000256" key="2">
    <source>
        <dbReference type="ARBA" id="ARBA00023274"/>
    </source>
</evidence>
<dbReference type="GO" id="GO:0003735">
    <property type="term" value="F:structural constituent of ribosome"/>
    <property type="evidence" value="ECO:0007669"/>
    <property type="project" value="InterPro"/>
</dbReference>